<evidence type="ECO:0000313" key="1">
    <source>
        <dbReference type="EMBL" id="KYF51646.1"/>
    </source>
</evidence>
<name>A0A150P7P8_SORCE</name>
<evidence type="ECO:0000313" key="2">
    <source>
        <dbReference type="Proteomes" id="UP000075604"/>
    </source>
</evidence>
<organism evidence="1 2">
    <name type="scientific">Sorangium cellulosum</name>
    <name type="common">Polyangium cellulosum</name>
    <dbReference type="NCBI Taxonomy" id="56"/>
    <lineage>
        <taxon>Bacteria</taxon>
        <taxon>Pseudomonadati</taxon>
        <taxon>Myxococcota</taxon>
        <taxon>Polyangia</taxon>
        <taxon>Polyangiales</taxon>
        <taxon>Polyangiaceae</taxon>
        <taxon>Sorangium</taxon>
    </lineage>
</organism>
<dbReference type="EMBL" id="JELX01003658">
    <property type="protein sequence ID" value="KYF51646.1"/>
    <property type="molecule type" value="Genomic_DNA"/>
</dbReference>
<sequence length="65" mass="6597">MRAVRSAPVGFEAAGVDARQAIASLREHAMSGASVSGGSRIARRTGATLALLALLPGCYIDLDGL</sequence>
<reference evidence="1 2" key="1">
    <citation type="submission" date="2014-02" db="EMBL/GenBank/DDBJ databases">
        <title>The small core and large imbalanced accessory genome model reveals a collaborative survival strategy of Sorangium cellulosum strains in nature.</title>
        <authorList>
            <person name="Han K."/>
            <person name="Peng R."/>
            <person name="Blom J."/>
            <person name="Li Y.-Z."/>
        </authorList>
    </citation>
    <scope>NUCLEOTIDE SEQUENCE [LARGE SCALE GENOMIC DNA]</scope>
    <source>
        <strain evidence="1 2">So0157-18</strain>
    </source>
</reference>
<proteinExistence type="predicted"/>
<accession>A0A150P7P8</accession>
<feature type="non-terminal residue" evidence="1">
    <location>
        <position position="65"/>
    </location>
</feature>
<dbReference type="AlphaFoldDB" id="A0A150P7P8"/>
<gene>
    <name evidence="1" type="ORF">BE04_23505</name>
</gene>
<dbReference type="Proteomes" id="UP000075604">
    <property type="component" value="Unassembled WGS sequence"/>
</dbReference>
<comment type="caution">
    <text evidence="1">The sequence shown here is derived from an EMBL/GenBank/DDBJ whole genome shotgun (WGS) entry which is preliminary data.</text>
</comment>
<protein>
    <submittedName>
        <fullName evidence="1">Uncharacterized protein</fullName>
    </submittedName>
</protein>